<name>A0A5A8E8I2_CAFRO</name>
<dbReference type="Proteomes" id="UP000322899">
    <property type="component" value="Unassembled WGS sequence"/>
</dbReference>
<evidence type="ECO:0000313" key="5">
    <source>
        <dbReference type="Proteomes" id="UP000322899"/>
    </source>
</evidence>
<organism evidence="4 5">
    <name type="scientific">Cafeteria roenbergensis</name>
    <name type="common">Marine flagellate</name>
    <dbReference type="NCBI Taxonomy" id="33653"/>
    <lineage>
        <taxon>Eukaryota</taxon>
        <taxon>Sar</taxon>
        <taxon>Stramenopiles</taxon>
        <taxon>Bigyra</taxon>
        <taxon>Opalozoa</taxon>
        <taxon>Bicosoecida</taxon>
        <taxon>Cafeteriaceae</taxon>
        <taxon>Cafeteria</taxon>
    </lineage>
</organism>
<proteinExistence type="predicted"/>
<dbReference type="EMBL" id="VLTL01000028">
    <property type="protein sequence ID" value="KAA0168333.1"/>
    <property type="molecule type" value="Genomic_DNA"/>
</dbReference>
<sequence length="219" mass="23657">MPTLPADYDGWLAYTATKATGPAYDSFLGSFSTPDAPKEVPQVLYLFTGLQNINWIPKADPDPSTDFDIIQPVLQYPASDGYSWSARSWYVTFRDGALASTEISMSEGDLVFGNMTRTGDQSWDVISTNTRTGKTTVQSATNSRLQSQPWGYNTLECYGCQGCGTFPQKPSVFTGIKLTAGGQTVKADWDVTPVKPVTPLCNAKATVDSSSGAVTLSFQ</sequence>
<evidence type="ECO:0000313" key="3">
    <source>
        <dbReference type="EMBL" id="KAA0168333.1"/>
    </source>
</evidence>
<evidence type="ECO:0000313" key="4">
    <source>
        <dbReference type="EMBL" id="KAA0173484.1"/>
    </source>
</evidence>
<dbReference type="InterPro" id="IPR000250">
    <property type="entry name" value="Peptidase_G1"/>
</dbReference>
<dbReference type="GO" id="GO:0006508">
    <property type="term" value="P:proteolysis"/>
    <property type="evidence" value="ECO:0007669"/>
    <property type="project" value="InterPro"/>
</dbReference>
<evidence type="ECO:0000313" key="2">
    <source>
        <dbReference type="EMBL" id="KAA0161915.1"/>
    </source>
</evidence>
<evidence type="ECO:0000313" key="8">
    <source>
        <dbReference type="Proteomes" id="UP000325113"/>
    </source>
</evidence>
<evidence type="ECO:0000313" key="6">
    <source>
        <dbReference type="Proteomes" id="UP000323011"/>
    </source>
</evidence>
<protein>
    <submittedName>
        <fullName evidence="4">Uncharacterized protein</fullName>
    </submittedName>
</protein>
<comment type="caution">
    <text evidence="4">The sequence shown here is derived from an EMBL/GenBank/DDBJ whole genome shotgun (WGS) entry which is preliminary data.</text>
</comment>
<accession>A0A5A8E8I2</accession>
<dbReference type="EMBL" id="VLTM01000031">
    <property type="protein sequence ID" value="KAA0161915.1"/>
    <property type="molecule type" value="Genomic_DNA"/>
</dbReference>
<dbReference type="InterPro" id="IPR038656">
    <property type="entry name" value="Peptidase_G1_sf"/>
</dbReference>
<dbReference type="EMBL" id="VLTO01000032">
    <property type="protein sequence ID" value="KAA0173484.1"/>
    <property type="molecule type" value="Genomic_DNA"/>
</dbReference>
<dbReference type="Proteomes" id="UP000324907">
    <property type="component" value="Unassembled WGS sequence"/>
</dbReference>
<gene>
    <name evidence="4" type="ORF">FNF27_04979</name>
    <name evidence="3" type="ORF">FNF28_02493</name>
    <name evidence="1" type="ORF">FNF29_00606</name>
    <name evidence="2" type="ORF">FNF31_03492</name>
</gene>
<evidence type="ECO:0000313" key="7">
    <source>
        <dbReference type="Proteomes" id="UP000324907"/>
    </source>
</evidence>
<dbReference type="Proteomes" id="UP000323011">
    <property type="component" value="Unassembled WGS sequence"/>
</dbReference>
<reference evidence="5 6" key="1">
    <citation type="submission" date="2019-07" db="EMBL/GenBank/DDBJ databases">
        <title>Genomes of Cafeteria roenbergensis.</title>
        <authorList>
            <person name="Fischer M.G."/>
            <person name="Hackl T."/>
            <person name="Roman M."/>
        </authorList>
    </citation>
    <scope>NUCLEOTIDE SEQUENCE [LARGE SCALE GENOMIC DNA]</scope>
    <source>
        <strain evidence="1 6">BVI</strain>
        <strain evidence="2 8">Cflag</strain>
        <strain evidence="4 5">E4-10P</strain>
        <strain evidence="3 7">RCC970-E3</strain>
    </source>
</reference>
<dbReference type="OrthoDB" id="3256306at2759"/>
<keyword evidence="6" id="KW-1185">Reference proteome</keyword>
<dbReference type="Proteomes" id="UP000325113">
    <property type="component" value="Unassembled WGS sequence"/>
</dbReference>
<dbReference type="Pfam" id="PF01828">
    <property type="entry name" value="Peptidase_A4"/>
    <property type="match status" value="1"/>
</dbReference>
<dbReference type="Gene3D" id="2.60.120.700">
    <property type="entry name" value="Peptidase G1"/>
    <property type="match status" value="1"/>
</dbReference>
<dbReference type="GO" id="GO:0070007">
    <property type="term" value="F:glutamic-type endopeptidase activity"/>
    <property type="evidence" value="ECO:0007669"/>
    <property type="project" value="InterPro"/>
</dbReference>
<dbReference type="EMBL" id="VLTN01000002">
    <property type="protein sequence ID" value="KAA0157254.1"/>
    <property type="molecule type" value="Genomic_DNA"/>
</dbReference>
<dbReference type="AlphaFoldDB" id="A0A5A8E8I2"/>
<evidence type="ECO:0000313" key="1">
    <source>
        <dbReference type="EMBL" id="KAA0157254.1"/>
    </source>
</evidence>